<keyword evidence="3" id="KW-1185">Reference proteome</keyword>
<name>A0A6M4H5E6_9PROT</name>
<keyword evidence="1" id="KW-0732">Signal</keyword>
<protein>
    <submittedName>
        <fullName evidence="2">Uncharacterized protein</fullName>
    </submittedName>
</protein>
<evidence type="ECO:0000313" key="2">
    <source>
        <dbReference type="EMBL" id="QJR14512.1"/>
    </source>
</evidence>
<proteinExistence type="predicted"/>
<dbReference type="InParanoid" id="A0A6M4H5E6"/>
<reference evidence="2 3" key="1">
    <citation type="submission" date="2020-04" db="EMBL/GenBank/DDBJ databases">
        <title>Usitatibacter rugosus gen. nov., sp. nov. and Usitatibacter palustris sp. nov., novel members of Usitatibacteraceae fam. nov. within the order Nitrosomonadales isolated from soil.</title>
        <authorList>
            <person name="Huber K.J."/>
            <person name="Neumann-Schaal M."/>
            <person name="Geppert A."/>
            <person name="Luckner M."/>
            <person name="Wanner G."/>
            <person name="Overmann J."/>
        </authorList>
    </citation>
    <scope>NUCLEOTIDE SEQUENCE [LARGE SCALE GENOMIC DNA]</scope>
    <source>
        <strain evidence="2 3">Swamp67</strain>
    </source>
</reference>
<organism evidence="2 3">
    <name type="scientific">Usitatibacter palustris</name>
    <dbReference type="NCBI Taxonomy" id="2732487"/>
    <lineage>
        <taxon>Bacteria</taxon>
        <taxon>Pseudomonadati</taxon>
        <taxon>Pseudomonadota</taxon>
        <taxon>Betaproteobacteria</taxon>
        <taxon>Nitrosomonadales</taxon>
        <taxon>Usitatibacteraceae</taxon>
        <taxon>Usitatibacter</taxon>
    </lineage>
</organism>
<dbReference type="AlphaFoldDB" id="A0A6M4H5E6"/>
<dbReference type="Proteomes" id="UP000503096">
    <property type="component" value="Chromosome"/>
</dbReference>
<dbReference type="RefSeq" id="WP_171161257.1">
    <property type="nucleotide sequence ID" value="NZ_CP053073.1"/>
</dbReference>
<evidence type="ECO:0000256" key="1">
    <source>
        <dbReference type="SAM" id="SignalP"/>
    </source>
</evidence>
<sequence length="89" mass="9325">MNVKQTVVTGALTIMAFGVFALLPANADSIDNPQASAAATTVVALNSAETPQEQVWDMTYGGERAAPAYSEIVTADELPYEQVSDVSFG</sequence>
<gene>
    <name evidence="2" type="ORF">DSM104440_01313</name>
</gene>
<dbReference type="EMBL" id="CP053073">
    <property type="protein sequence ID" value="QJR14512.1"/>
    <property type="molecule type" value="Genomic_DNA"/>
</dbReference>
<dbReference type="KEGG" id="upl:DSM104440_01313"/>
<evidence type="ECO:0000313" key="3">
    <source>
        <dbReference type="Proteomes" id="UP000503096"/>
    </source>
</evidence>
<accession>A0A6M4H5E6</accession>
<feature type="signal peptide" evidence="1">
    <location>
        <begin position="1"/>
        <end position="27"/>
    </location>
</feature>
<feature type="chain" id="PRO_5026648846" evidence="1">
    <location>
        <begin position="28"/>
        <end position="89"/>
    </location>
</feature>